<dbReference type="Proteomes" id="UP000237222">
    <property type="component" value="Unassembled WGS sequence"/>
</dbReference>
<dbReference type="Gene3D" id="3.30.2320.10">
    <property type="entry name" value="hypothetical protein PF0899 domain"/>
    <property type="match status" value="1"/>
</dbReference>
<proteinExistence type="predicted"/>
<dbReference type="AlphaFoldDB" id="A0A2S4HH98"/>
<dbReference type="NCBIfam" id="TIGR01554">
    <property type="entry name" value="major_cap_HK97"/>
    <property type="match status" value="1"/>
</dbReference>
<evidence type="ECO:0000256" key="2">
    <source>
        <dbReference type="SAM" id="MobiDB-lite"/>
    </source>
</evidence>
<evidence type="ECO:0000313" key="4">
    <source>
        <dbReference type="EMBL" id="POP53071.1"/>
    </source>
</evidence>
<evidence type="ECO:0000256" key="1">
    <source>
        <dbReference type="ARBA" id="ARBA00004328"/>
    </source>
</evidence>
<dbReference type="InterPro" id="IPR054612">
    <property type="entry name" value="Phage_capsid-like_C"/>
</dbReference>
<evidence type="ECO:0000259" key="3">
    <source>
        <dbReference type="Pfam" id="PF05065"/>
    </source>
</evidence>
<organism evidence="4 5">
    <name type="scientific">Zhongshania marina</name>
    <dbReference type="NCBI Taxonomy" id="2304603"/>
    <lineage>
        <taxon>Bacteria</taxon>
        <taxon>Pseudomonadati</taxon>
        <taxon>Pseudomonadota</taxon>
        <taxon>Gammaproteobacteria</taxon>
        <taxon>Cellvibrionales</taxon>
        <taxon>Spongiibacteraceae</taxon>
        <taxon>Zhongshania</taxon>
    </lineage>
</organism>
<sequence length="409" mass="44765">MTMTKRLNELRQERGEVIHKARQISDKAGEEKRSLSAEERAQFDAAMKKAGELKDDIAAEEQLVEEERALAASGAPAGHGGGENRGGESAEARQMSAFRSFLSGGVSEMTADERRDLQVTDATKGGNIITPQQFVAQLIKDLDNMVHIRKLANVIPGGTNGIGVPTLDADLDDFEWTEELATGGEDSAMRFGKRAMEPNAMAKRIKVSNALLRSTGLNAEDIVRQRLVYKLGVTQEKAYLTGDGNKKPLGVFTASNNGIATSRDVSEGNTSTAITADNLKRVKYALKQQYRGKAQWLFHRDIITDIALLKGTDNQYIWREGLSAGEPDRLLNLPLAESEYAPNTKTASQYVGILGDFSNYWILDNMQFTLQRLVELYAESNQTGFIGRYQGDGAPVLGEAFARVKLASG</sequence>
<comment type="subcellular location">
    <subcellularLocation>
        <location evidence="1">Virion</location>
    </subcellularLocation>
</comment>
<gene>
    <name evidence="4" type="ORF">C0068_08240</name>
</gene>
<dbReference type="Pfam" id="PF05065">
    <property type="entry name" value="Phage_capsid"/>
    <property type="match status" value="1"/>
</dbReference>
<protein>
    <submittedName>
        <fullName evidence="4">Phage major capsid protein</fullName>
    </submittedName>
</protein>
<dbReference type="InterPro" id="IPR024455">
    <property type="entry name" value="Phage_capsid"/>
</dbReference>
<name>A0A2S4HH98_9GAMM</name>
<dbReference type="SUPFAM" id="SSF56563">
    <property type="entry name" value="Major capsid protein gp5"/>
    <property type="match status" value="1"/>
</dbReference>
<accession>A0A2S4HH98</accession>
<comment type="caution">
    <text evidence="4">The sequence shown here is derived from an EMBL/GenBank/DDBJ whole genome shotgun (WGS) entry which is preliminary data.</text>
</comment>
<dbReference type="Gene3D" id="3.30.2400.10">
    <property type="entry name" value="Major capsid protein gp5"/>
    <property type="match status" value="1"/>
</dbReference>
<feature type="region of interest" description="Disordered" evidence="2">
    <location>
        <begin position="71"/>
        <end position="91"/>
    </location>
</feature>
<reference evidence="4" key="1">
    <citation type="submission" date="2018-01" db="EMBL/GenBank/DDBJ databases">
        <authorList>
            <person name="Yu X.-D."/>
        </authorList>
    </citation>
    <scope>NUCLEOTIDE SEQUENCE</scope>
    <source>
        <strain evidence="4">ZX-21</strain>
    </source>
</reference>
<evidence type="ECO:0000313" key="5">
    <source>
        <dbReference type="Proteomes" id="UP000237222"/>
    </source>
</evidence>
<dbReference type="EMBL" id="PQGG01000019">
    <property type="protein sequence ID" value="POP53071.1"/>
    <property type="molecule type" value="Genomic_DNA"/>
</dbReference>
<feature type="domain" description="Phage capsid-like C-terminal" evidence="3">
    <location>
        <begin position="126"/>
        <end position="405"/>
    </location>
</feature>
<feature type="region of interest" description="Disordered" evidence="2">
    <location>
        <begin position="20"/>
        <end position="39"/>
    </location>
</feature>